<dbReference type="SUPFAM" id="SSF116734">
    <property type="entry name" value="DNA methylase specificity domain"/>
    <property type="match status" value="2"/>
</dbReference>
<dbReference type="InterPro" id="IPR044946">
    <property type="entry name" value="Restrct_endonuc_typeI_TRD_sf"/>
</dbReference>
<dbReference type="InterPro" id="IPR052021">
    <property type="entry name" value="Type-I_RS_S_subunit"/>
</dbReference>
<dbReference type="CDD" id="cd17273">
    <property type="entry name" value="RMtype1_S_EcoJA69PI-TRD1-CR1_like"/>
    <property type="match status" value="1"/>
</dbReference>
<keyword evidence="6" id="KW-0378">Hydrolase</keyword>
<comment type="caution">
    <text evidence="6">The sequence shown here is derived from an EMBL/GenBank/DDBJ whole genome shotgun (WGS) entry which is preliminary data.</text>
</comment>
<sequence>MSNQINSTLGDLVKAGGGIIHTGPFGSQLHAEDYVAQGIPCIMPANMRDNRVDLSNISFISDEDAQRLSKYLVKEGDIVYSRRGNVTLKALIRKNEAGYFCGTGCLLLRPGNLLDSDYLTYYLSTPKIQSWIISQAIGATMPNLNTGILSRIPFSGPEKSVQKKISSALRAIDDKLEINNRINAELEAMAKTLYDYWFVQFDFPDANGKPYKTSGGKMEYNTTLKREIPAGWASGTLEDLGQIVGGSTPTTSRPENFTTNGTPWITPNDLSDNQNNKFISRGAQDVSVEGIKSASLKTYPAGTVLLSSRAPIGYMAIARNELTTNQGFKSFIPSKNYSTEYVYYAVKNSLPVIMQNASGSTFKEVSGAVLKSIEVMLPAFSIADNFTKTVAEIFSRQDKLEQENQQLTALRDWLLPLLMNGQIMVK</sequence>
<feature type="domain" description="Type I restriction modification DNA specificity" evidence="5">
    <location>
        <begin position="33"/>
        <end position="188"/>
    </location>
</feature>
<gene>
    <name evidence="6" type="ORF">GRW24_02625</name>
</gene>
<keyword evidence="6" id="KW-0255">Endonuclease</keyword>
<dbReference type="AlphaFoldDB" id="A0A8T6BC55"/>
<evidence type="ECO:0000256" key="2">
    <source>
        <dbReference type="ARBA" id="ARBA00022747"/>
    </source>
</evidence>
<dbReference type="Gene3D" id="3.90.220.20">
    <property type="entry name" value="DNA methylase specificity domains"/>
    <property type="match status" value="2"/>
</dbReference>
<dbReference type="Proteomes" id="UP000447081">
    <property type="component" value="Unassembled WGS sequence"/>
</dbReference>
<dbReference type="GO" id="GO:0004519">
    <property type="term" value="F:endonuclease activity"/>
    <property type="evidence" value="ECO:0007669"/>
    <property type="project" value="UniProtKB-KW"/>
</dbReference>
<evidence type="ECO:0000313" key="6">
    <source>
        <dbReference type="EMBL" id="MXJ07387.1"/>
    </source>
</evidence>
<evidence type="ECO:0000259" key="5">
    <source>
        <dbReference type="Pfam" id="PF01420"/>
    </source>
</evidence>
<protein>
    <submittedName>
        <fullName evidence="6">Restriction endonuclease subunit S</fullName>
    </submittedName>
</protein>
<evidence type="ECO:0000256" key="4">
    <source>
        <dbReference type="SAM" id="MobiDB-lite"/>
    </source>
</evidence>
<reference evidence="6 7" key="1">
    <citation type="submission" date="2019-12" db="EMBL/GenBank/DDBJ databases">
        <title>Enteriobacteria Tanzani isolates_10434.</title>
        <authorList>
            <person name="Subbiah M."/>
            <person name="Call D."/>
        </authorList>
    </citation>
    <scope>NUCLEOTIDE SEQUENCE [LARGE SCALE GENOMIC DNA]</scope>
    <source>
        <strain evidence="6 7">10434wG3</strain>
    </source>
</reference>
<feature type="domain" description="Type I restriction modification DNA specificity" evidence="5">
    <location>
        <begin position="229"/>
        <end position="407"/>
    </location>
</feature>
<keyword evidence="6" id="KW-0540">Nuclease</keyword>
<dbReference type="PANTHER" id="PTHR30408">
    <property type="entry name" value="TYPE-1 RESTRICTION ENZYME ECOKI SPECIFICITY PROTEIN"/>
    <property type="match status" value="1"/>
</dbReference>
<evidence type="ECO:0000313" key="7">
    <source>
        <dbReference type="Proteomes" id="UP000447081"/>
    </source>
</evidence>
<dbReference type="RefSeq" id="WP_064759801.1">
    <property type="nucleotide sequence ID" value="NZ_CAADJH010000002.1"/>
</dbReference>
<dbReference type="GO" id="GO:0009307">
    <property type="term" value="P:DNA restriction-modification system"/>
    <property type="evidence" value="ECO:0007669"/>
    <property type="project" value="UniProtKB-KW"/>
</dbReference>
<keyword evidence="2" id="KW-0680">Restriction system</keyword>
<proteinExistence type="inferred from homology"/>
<dbReference type="GO" id="GO:0003677">
    <property type="term" value="F:DNA binding"/>
    <property type="evidence" value="ECO:0007669"/>
    <property type="project" value="UniProtKB-KW"/>
</dbReference>
<feature type="region of interest" description="Disordered" evidence="4">
    <location>
        <begin position="247"/>
        <end position="270"/>
    </location>
</feature>
<organism evidence="6 7">
    <name type="scientific">Escherichia coli</name>
    <dbReference type="NCBI Taxonomy" id="562"/>
    <lineage>
        <taxon>Bacteria</taxon>
        <taxon>Pseudomonadati</taxon>
        <taxon>Pseudomonadota</taxon>
        <taxon>Gammaproteobacteria</taxon>
        <taxon>Enterobacterales</taxon>
        <taxon>Enterobacteriaceae</taxon>
        <taxon>Escherichia</taxon>
    </lineage>
</organism>
<name>A0A8T6BC55_ECOLX</name>
<dbReference type="Pfam" id="PF01420">
    <property type="entry name" value="Methylase_S"/>
    <property type="match status" value="2"/>
</dbReference>
<evidence type="ECO:0000256" key="1">
    <source>
        <dbReference type="ARBA" id="ARBA00010923"/>
    </source>
</evidence>
<dbReference type="InterPro" id="IPR000055">
    <property type="entry name" value="Restrct_endonuc_typeI_TRD"/>
</dbReference>
<accession>A0A8T6BC55</accession>
<evidence type="ECO:0000256" key="3">
    <source>
        <dbReference type="ARBA" id="ARBA00023125"/>
    </source>
</evidence>
<dbReference type="Gene3D" id="1.10.287.1120">
    <property type="entry name" value="Bipartite methylase S protein"/>
    <property type="match status" value="1"/>
</dbReference>
<keyword evidence="3" id="KW-0238">DNA-binding</keyword>
<comment type="similarity">
    <text evidence="1">Belongs to the type-I restriction system S methylase family.</text>
</comment>
<dbReference type="PANTHER" id="PTHR30408:SF13">
    <property type="entry name" value="TYPE I RESTRICTION ENZYME HINDI SPECIFICITY SUBUNIT"/>
    <property type="match status" value="1"/>
</dbReference>
<dbReference type="EMBL" id="WUIG01000013">
    <property type="protein sequence ID" value="MXJ07387.1"/>
    <property type="molecule type" value="Genomic_DNA"/>
</dbReference>